<evidence type="ECO:0000313" key="4">
    <source>
        <dbReference type="Proteomes" id="UP001566132"/>
    </source>
</evidence>
<proteinExistence type="predicted"/>
<dbReference type="PROSITE" id="PS00889">
    <property type="entry name" value="CNMP_BINDING_2"/>
    <property type="match status" value="1"/>
</dbReference>
<feature type="transmembrane region" description="Helical" evidence="1">
    <location>
        <begin position="252"/>
        <end position="270"/>
    </location>
</feature>
<keyword evidence="4" id="KW-1185">Reference proteome</keyword>
<gene>
    <name evidence="3" type="ORF">ABEB36_013167</name>
</gene>
<dbReference type="InterPro" id="IPR051413">
    <property type="entry name" value="K/Na_HCN_channel"/>
</dbReference>
<dbReference type="CDD" id="cd00038">
    <property type="entry name" value="CAP_ED"/>
    <property type="match status" value="1"/>
</dbReference>
<protein>
    <recommendedName>
        <fullName evidence="2">Cyclic nucleotide-binding domain-containing protein</fullName>
    </recommendedName>
</protein>
<feature type="transmembrane region" description="Helical" evidence="1">
    <location>
        <begin position="224"/>
        <end position="246"/>
    </location>
</feature>
<feature type="transmembrane region" description="Helical" evidence="1">
    <location>
        <begin position="120"/>
        <end position="145"/>
    </location>
</feature>
<evidence type="ECO:0000313" key="3">
    <source>
        <dbReference type="EMBL" id="KAL1490480.1"/>
    </source>
</evidence>
<dbReference type="AlphaFoldDB" id="A0ABD1E7W0"/>
<keyword evidence="1" id="KW-0472">Membrane</keyword>
<dbReference type="Pfam" id="PF00027">
    <property type="entry name" value="cNMP_binding"/>
    <property type="match status" value="1"/>
</dbReference>
<evidence type="ECO:0000259" key="2">
    <source>
        <dbReference type="PROSITE" id="PS50042"/>
    </source>
</evidence>
<dbReference type="InterPro" id="IPR018490">
    <property type="entry name" value="cNMP-bd_dom_sf"/>
</dbReference>
<dbReference type="PANTHER" id="PTHR45689">
    <property type="entry name" value="I[[H]] CHANNEL, ISOFORM E"/>
    <property type="match status" value="1"/>
</dbReference>
<dbReference type="SMART" id="SM00100">
    <property type="entry name" value="cNMP"/>
    <property type="match status" value="1"/>
</dbReference>
<feature type="domain" description="Cyclic nucleotide-binding" evidence="2">
    <location>
        <begin position="408"/>
        <end position="525"/>
    </location>
</feature>
<comment type="caution">
    <text evidence="3">The sequence shown here is derived from an EMBL/GenBank/DDBJ whole genome shotgun (WGS) entry which is preliminary data.</text>
</comment>
<dbReference type="Gene3D" id="1.10.287.630">
    <property type="entry name" value="Helix hairpin bin"/>
    <property type="match status" value="1"/>
</dbReference>
<dbReference type="EMBL" id="JBDJPC010000010">
    <property type="protein sequence ID" value="KAL1490480.1"/>
    <property type="molecule type" value="Genomic_DNA"/>
</dbReference>
<keyword evidence="1" id="KW-0812">Transmembrane</keyword>
<dbReference type="Gene3D" id="2.60.120.10">
    <property type="entry name" value="Jelly Rolls"/>
    <property type="match status" value="1"/>
</dbReference>
<dbReference type="SUPFAM" id="SSF51206">
    <property type="entry name" value="cAMP-binding domain-like"/>
    <property type="match status" value="1"/>
</dbReference>
<dbReference type="PANTHER" id="PTHR45689:SF14">
    <property type="entry name" value="CYCLIC NUCLEOTIDE-GATED CATION CHANNEL SUBUNIT A-LIKE PROTEIN"/>
    <property type="match status" value="1"/>
</dbReference>
<accession>A0ABD1E7W0</accession>
<feature type="transmembrane region" description="Helical" evidence="1">
    <location>
        <begin position="187"/>
        <end position="203"/>
    </location>
</feature>
<reference evidence="3 4" key="1">
    <citation type="submission" date="2024-05" db="EMBL/GenBank/DDBJ databases">
        <title>Genetic variation in Jamaican populations of the coffee berry borer (Hypothenemus hampei).</title>
        <authorList>
            <person name="Errbii M."/>
            <person name="Myrie A."/>
        </authorList>
    </citation>
    <scope>NUCLEOTIDE SEQUENCE [LARGE SCALE GENOMIC DNA]</scope>
    <source>
        <strain evidence="3">JA-Hopewell-2020-01-JO</strain>
        <tissue evidence="3">Whole body</tissue>
    </source>
</reference>
<feature type="transmembrane region" description="Helical" evidence="1">
    <location>
        <begin position="309"/>
        <end position="330"/>
    </location>
</feature>
<evidence type="ECO:0000256" key="1">
    <source>
        <dbReference type="SAM" id="Phobius"/>
    </source>
</evidence>
<organism evidence="3 4">
    <name type="scientific">Hypothenemus hampei</name>
    <name type="common">Coffee berry borer</name>
    <dbReference type="NCBI Taxonomy" id="57062"/>
    <lineage>
        <taxon>Eukaryota</taxon>
        <taxon>Metazoa</taxon>
        <taxon>Ecdysozoa</taxon>
        <taxon>Arthropoda</taxon>
        <taxon>Hexapoda</taxon>
        <taxon>Insecta</taxon>
        <taxon>Pterygota</taxon>
        <taxon>Neoptera</taxon>
        <taxon>Endopterygota</taxon>
        <taxon>Coleoptera</taxon>
        <taxon>Polyphaga</taxon>
        <taxon>Cucujiformia</taxon>
        <taxon>Curculionidae</taxon>
        <taxon>Scolytinae</taxon>
        <taxon>Hypothenemus</taxon>
    </lineage>
</organism>
<feature type="transmembrane region" description="Helical" evidence="1">
    <location>
        <begin position="82"/>
        <end position="100"/>
    </location>
</feature>
<dbReference type="InterPro" id="IPR018488">
    <property type="entry name" value="cNMP-bd_CS"/>
</dbReference>
<name>A0ABD1E7W0_HYPHA</name>
<sequence>MVDKMKQSIPKDYFDSEYPPMPENSSFKTRFAIKFHRLIQVNPKHPNAMEYFKSDVAIFNEKQRHYEQYKYTIHPLSKFNQFYEVWSFLFYGLLLFYKSFDFAFIRISTRYPFEKYVPGLIFGVVLDCIALVNIIFQFFIGYCIHNTGHVELSKTKISLYYLANGHFFCDLLSSIPRVISYRSDKHVFIISLLLTLLKLRRITTFIKLMKPTATYCGIKSDTKIFILGFFLVVTLIMHVMTCLHVGIPRIRLAVAFQVANSSYLSLYMLSLPLYQQYLITFFKSAQYTFLIDVPYLTEHYLPEELIFCLVNYTVGKLLIAVIWIVLLYTFMTQRMLRTKFEEVMTELNDYMVAKQLPADLRTRLVSYYTYKYKRVFFNEVFIRSVLSENLKQEIDLYLCKSLIKQVSIFSQIPARIVKQIVSHLIPEIYLPNDLIIQSGIFGDCMYFIESGTVAVFTPSGREICHLNDGAYFGEISILIKDQKRTASIIAIETTRIFKLRKEDFDNCFNKHEEVYSTILEMARKRMEETKKIEVEFKQFLFEQAFN</sequence>
<dbReference type="InterPro" id="IPR000595">
    <property type="entry name" value="cNMP-bd_dom"/>
</dbReference>
<dbReference type="InterPro" id="IPR014710">
    <property type="entry name" value="RmlC-like_jellyroll"/>
</dbReference>
<dbReference type="PROSITE" id="PS50042">
    <property type="entry name" value="CNMP_BINDING_3"/>
    <property type="match status" value="1"/>
</dbReference>
<dbReference type="Proteomes" id="UP001566132">
    <property type="component" value="Unassembled WGS sequence"/>
</dbReference>
<keyword evidence="1" id="KW-1133">Transmembrane helix</keyword>